<comment type="caution">
    <text evidence="2">The sequence shown here is derived from an EMBL/GenBank/DDBJ whole genome shotgun (WGS) entry which is preliminary data.</text>
</comment>
<proteinExistence type="predicted"/>
<evidence type="ECO:0000313" key="3">
    <source>
        <dbReference type="Proteomes" id="UP001320972"/>
    </source>
</evidence>
<sequence>MTFEKILTDVEDRRRRLVVYSSVDDPDIVDQFTVRNVSIERRSLPGETAQGFVVVRDDEFVGSIGLEELRLLMEPPLAPPWDETVIGEAYRALYELLDDTLFVSLERRQLLGASRELENRAWNVGSGTLRAGFQRFSALETQLPVYTRLARDTDLEIHVYSEDEWQPTSEPGFTYHGEAHDDIGRFWFLSFDGDGDDRQMGALLAEERTPDEFFGFWTYDPALVTELSQIVEEMAD</sequence>
<gene>
    <name evidence="2" type="ORF">OB955_17665</name>
</gene>
<accession>A0ABT2QHZ2</accession>
<dbReference type="Pfam" id="PF10069">
    <property type="entry name" value="DICT"/>
    <property type="match status" value="1"/>
</dbReference>
<dbReference type="PIRSF" id="PIRSF030471">
    <property type="entry name" value="STR_Vng0742h_prd"/>
    <property type="match status" value="1"/>
</dbReference>
<evidence type="ECO:0000313" key="2">
    <source>
        <dbReference type="EMBL" id="MCU4974550.1"/>
    </source>
</evidence>
<name>A0ABT2QHZ2_9EURY</name>
<reference evidence="2 3" key="1">
    <citation type="submission" date="2022-09" db="EMBL/GenBank/DDBJ databases">
        <title>Enrichment on poylsaccharides allowed isolation of novel metabolic and taxonomic groups of Haloarchaea.</title>
        <authorList>
            <person name="Sorokin D.Y."/>
            <person name="Elcheninov A.G."/>
            <person name="Khizhniak T.V."/>
            <person name="Kolganova T.V."/>
            <person name="Kublanov I.V."/>
        </authorList>
    </citation>
    <scope>NUCLEOTIDE SEQUENCE [LARGE SCALE GENOMIC DNA]</scope>
    <source>
        <strain evidence="2 3">AArc-m2/3/4</strain>
    </source>
</reference>
<evidence type="ECO:0000259" key="1">
    <source>
        <dbReference type="Pfam" id="PF10069"/>
    </source>
</evidence>
<dbReference type="Proteomes" id="UP001320972">
    <property type="component" value="Unassembled WGS sequence"/>
</dbReference>
<protein>
    <submittedName>
        <fullName evidence="2">Sensor protein</fullName>
    </submittedName>
</protein>
<dbReference type="InterPro" id="IPR019278">
    <property type="entry name" value="DICT_dom"/>
</dbReference>
<organism evidence="2 3">
    <name type="scientific">Natronoglomus mannanivorans</name>
    <dbReference type="NCBI Taxonomy" id="2979990"/>
    <lineage>
        <taxon>Archaea</taxon>
        <taxon>Methanobacteriati</taxon>
        <taxon>Methanobacteriota</taxon>
        <taxon>Stenosarchaea group</taxon>
        <taxon>Halobacteria</taxon>
        <taxon>Halobacteriales</taxon>
        <taxon>Natrialbaceae</taxon>
        <taxon>Natronoglomus</taxon>
    </lineage>
</organism>
<keyword evidence="3" id="KW-1185">Reference proteome</keyword>
<dbReference type="EMBL" id="JAOPKB010000012">
    <property type="protein sequence ID" value="MCU4974550.1"/>
    <property type="molecule type" value="Genomic_DNA"/>
</dbReference>
<dbReference type="RefSeq" id="WP_338008617.1">
    <property type="nucleotide sequence ID" value="NZ_JAOPKB010000012.1"/>
</dbReference>
<dbReference type="InterPro" id="IPR016954">
    <property type="entry name" value="Uncharacterised_Vng0742h"/>
</dbReference>
<feature type="domain" description="DICT" evidence="1">
    <location>
        <begin position="102"/>
        <end position="207"/>
    </location>
</feature>